<dbReference type="InterPro" id="IPR006710">
    <property type="entry name" value="Glyco_hydro_43"/>
</dbReference>
<keyword evidence="11" id="KW-1185">Reference proteome</keyword>
<dbReference type="Gene3D" id="2.115.10.20">
    <property type="entry name" value="Glycosyl hydrolase domain, family 43"/>
    <property type="match status" value="1"/>
</dbReference>
<dbReference type="EC" id="3.2.1.99" evidence="4 7"/>
<evidence type="ECO:0000256" key="6">
    <source>
        <dbReference type="ARBA" id="ARBA00023295"/>
    </source>
</evidence>
<name>A0A550CA45_9AGAR</name>
<comment type="catalytic activity">
    <reaction evidence="1 7">
        <text>Endohydrolysis of (1-&gt;5)-alpha-arabinofuranosidic linkages in (1-&gt;5)-arabinans.</text>
        <dbReference type="EC" id="3.2.1.99"/>
    </reaction>
</comment>
<dbReference type="Pfam" id="PF04616">
    <property type="entry name" value="Glyco_hydro_43"/>
    <property type="match status" value="1"/>
</dbReference>
<protein>
    <recommendedName>
        <fullName evidence="4 7">Arabinan endo-1,5-alpha-L-arabinosidase</fullName>
        <ecNumber evidence="4 7">3.2.1.99</ecNumber>
    </recommendedName>
</protein>
<dbReference type="Proteomes" id="UP000320762">
    <property type="component" value="Unassembled WGS sequence"/>
</dbReference>
<comment type="similarity">
    <text evidence="3 7">Belongs to the glycosyl hydrolase 43 family.</text>
</comment>
<dbReference type="OrthoDB" id="195678at2759"/>
<keyword evidence="5 7" id="KW-0378">Hydrolase</keyword>
<evidence type="ECO:0000256" key="5">
    <source>
        <dbReference type="ARBA" id="ARBA00022801"/>
    </source>
</evidence>
<evidence type="ECO:0000256" key="3">
    <source>
        <dbReference type="ARBA" id="ARBA00009865"/>
    </source>
</evidence>
<dbReference type="PANTHER" id="PTHR43301">
    <property type="entry name" value="ARABINAN ENDO-1,5-ALPHA-L-ARABINOSIDASE"/>
    <property type="match status" value="1"/>
</dbReference>
<dbReference type="SUPFAM" id="SSF75005">
    <property type="entry name" value="Arabinanase/levansucrase/invertase"/>
    <property type="match status" value="1"/>
</dbReference>
<proteinExistence type="inferred from homology"/>
<comment type="caution">
    <text evidence="10">The sequence shown here is derived from an EMBL/GenBank/DDBJ whole genome shotgun (WGS) entry which is preliminary data.</text>
</comment>
<evidence type="ECO:0000256" key="1">
    <source>
        <dbReference type="ARBA" id="ARBA00000375"/>
    </source>
</evidence>
<evidence type="ECO:0000256" key="8">
    <source>
        <dbReference type="PIRSR" id="PIRSR606710-1"/>
    </source>
</evidence>
<dbReference type="InterPro" id="IPR023296">
    <property type="entry name" value="Glyco_hydro_beta-prop_sf"/>
</dbReference>
<evidence type="ECO:0000256" key="9">
    <source>
        <dbReference type="PIRSR" id="PIRSR606710-2"/>
    </source>
</evidence>
<accession>A0A550CA45</accession>
<reference evidence="10 11" key="1">
    <citation type="journal article" date="2019" name="New Phytol.">
        <title>Comparative genomics reveals unique wood-decay strategies and fruiting body development in the Schizophyllaceae.</title>
        <authorList>
            <person name="Almasi E."/>
            <person name="Sahu N."/>
            <person name="Krizsan K."/>
            <person name="Balint B."/>
            <person name="Kovacs G.M."/>
            <person name="Kiss B."/>
            <person name="Cseklye J."/>
            <person name="Drula E."/>
            <person name="Henrissat B."/>
            <person name="Nagy I."/>
            <person name="Chovatia M."/>
            <person name="Adam C."/>
            <person name="LaButti K."/>
            <person name="Lipzen A."/>
            <person name="Riley R."/>
            <person name="Grigoriev I.V."/>
            <person name="Nagy L.G."/>
        </authorList>
    </citation>
    <scope>NUCLEOTIDE SEQUENCE [LARGE SCALE GENOMIC DNA]</scope>
    <source>
        <strain evidence="10 11">NL-1724</strain>
    </source>
</reference>
<evidence type="ECO:0000313" key="11">
    <source>
        <dbReference type="Proteomes" id="UP000320762"/>
    </source>
</evidence>
<dbReference type="GO" id="GO:0046558">
    <property type="term" value="F:arabinan endo-1,5-alpha-L-arabinosidase activity"/>
    <property type="evidence" value="ECO:0007669"/>
    <property type="project" value="UniProtKB-EC"/>
</dbReference>
<dbReference type="PANTHER" id="PTHR43301:SF3">
    <property type="entry name" value="ARABINAN ENDO-1,5-ALPHA-L-ARABINOSIDASE A-RELATED"/>
    <property type="match status" value="1"/>
</dbReference>
<dbReference type="GO" id="GO:0031222">
    <property type="term" value="P:arabinan catabolic process"/>
    <property type="evidence" value="ECO:0007669"/>
    <property type="project" value="UniProtKB-UniPathway"/>
</dbReference>
<evidence type="ECO:0000256" key="7">
    <source>
        <dbReference type="PIRNR" id="PIRNR026534"/>
    </source>
</evidence>
<dbReference type="PIRSF" id="PIRSF026534">
    <property type="entry name" value="Endo_alpha-L-arabinosidase"/>
    <property type="match status" value="1"/>
</dbReference>
<dbReference type="CDD" id="cd18831">
    <property type="entry name" value="GH43_AnAbnA-like"/>
    <property type="match status" value="1"/>
</dbReference>
<sequence>MTASGTVTNDLPQFQPSIKGYCTIQSYQHLCYHRLLSPHIVMKSHLRSLVLALFTLGAWAEPNPLPGSSDVVVRDPAIWYNANLGKYFVFSTKENIRIYTSTSLTGPWTRTGSVLPNCSVIQLDGNCDLWAPDINYIDGQYVLYYSVSAIGSQNSAIGVATSPSMEEGTWTDQGEVIRSNAGDVYNAIDPNIINADGLKLAFGSYWTGMYQVGLWPDIKTRASGLPGTHLAGNNGRPAEGGFVYKSPASEYYFMFFSDGITPFVGATNRPDPGKEYKVLVGRGASGQGPFYGKLGNVLTDNINPPTGSLVLGSHDNVYAPGGQSIFLDPVSGRDVIVYHYIPNDAFGGASYLGINYLDFSSGWPVVVA</sequence>
<keyword evidence="6 7" id="KW-0326">Glycosidase</keyword>
<feature type="active site" description="Proton acceptor" evidence="8">
    <location>
        <position position="75"/>
    </location>
</feature>
<dbReference type="InterPro" id="IPR016840">
    <property type="entry name" value="Glyco_hydro_43_endo_a_Ara-ase"/>
</dbReference>
<feature type="site" description="Important for catalytic activity, responsible for pKa modulation of the active site Glu and correct orientation of both the proton donor and substrate" evidence="9">
    <location>
        <position position="189"/>
    </location>
</feature>
<dbReference type="STRING" id="97359.A0A550CA45"/>
<organism evidence="10 11">
    <name type="scientific">Schizophyllum amplum</name>
    <dbReference type="NCBI Taxonomy" id="97359"/>
    <lineage>
        <taxon>Eukaryota</taxon>
        <taxon>Fungi</taxon>
        <taxon>Dikarya</taxon>
        <taxon>Basidiomycota</taxon>
        <taxon>Agaricomycotina</taxon>
        <taxon>Agaricomycetes</taxon>
        <taxon>Agaricomycetidae</taxon>
        <taxon>Agaricales</taxon>
        <taxon>Schizophyllaceae</taxon>
        <taxon>Schizophyllum</taxon>
    </lineage>
</organism>
<evidence type="ECO:0000256" key="4">
    <source>
        <dbReference type="ARBA" id="ARBA00012586"/>
    </source>
</evidence>
<dbReference type="UniPathway" id="UPA00667"/>
<evidence type="ECO:0000313" key="10">
    <source>
        <dbReference type="EMBL" id="TRM61556.1"/>
    </source>
</evidence>
<gene>
    <name evidence="10" type="ORF">BD626DRAFT_501397</name>
</gene>
<dbReference type="AlphaFoldDB" id="A0A550CA45"/>
<feature type="active site" description="Proton donor" evidence="8">
    <location>
        <position position="239"/>
    </location>
</feature>
<evidence type="ECO:0000256" key="2">
    <source>
        <dbReference type="ARBA" id="ARBA00004834"/>
    </source>
</evidence>
<comment type="pathway">
    <text evidence="2 7">Glycan metabolism; L-arabinan degradation.</text>
</comment>
<dbReference type="EMBL" id="VDMD01000016">
    <property type="protein sequence ID" value="TRM61556.1"/>
    <property type="molecule type" value="Genomic_DNA"/>
</dbReference>
<dbReference type="InterPro" id="IPR050727">
    <property type="entry name" value="GH43_arabinanases"/>
</dbReference>